<dbReference type="InterPro" id="IPR021822">
    <property type="entry name" value="DUF3405"/>
</dbReference>
<evidence type="ECO:0000256" key="1">
    <source>
        <dbReference type="SAM" id="MobiDB-lite"/>
    </source>
</evidence>
<dbReference type="AlphaFoldDB" id="A0A3M7FLN0"/>
<organism evidence="2 3">
    <name type="scientific">Hortaea werneckii</name>
    <name type="common">Black yeast</name>
    <name type="synonym">Cladosporium werneckii</name>
    <dbReference type="NCBI Taxonomy" id="91943"/>
    <lineage>
        <taxon>Eukaryota</taxon>
        <taxon>Fungi</taxon>
        <taxon>Dikarya</taxon>
        <taxon>Ascomycota</taxon>
        <taxon>Pezizomycotina</taxon>
        <taxon>Dothideomycetes</taxon>
        <taxon>Dothideomycetidae</taxon>
        <taxon>Mycosphaerellales</taxon>
        <taxon>Teratosphaeriaceae</taxon>
        <taxon>Hortaea</taxon>
    </lineage>
</organism>
<accession>A0A3M7FLN0</accession>
<dbReference type="Proteomes" id="UP000281468">
    <property type="component" value="Unassembled WGS sequence"/>
</dbReference>
<gene>
    <name evidence="2" type="ORF">D0862_10188</name>
</gene>
<dbReference type="VEuPathDB" id="FungiDB:BTJ68_08350"/>
<evidence type="ECO:0000313" key="2">
    <source>
        <dbReference type="EMBL" id="RMY89557.1"/>
    </source>
</evidence>
<proteinExistence type="predicted"/>
<sequence length="840" mass="95416">MAAMLLSSFSSPRRLAFLALGLFLIAIVLVQKSSYREYLPKYDIPGLSGSKGGEQKSSLEEDLQEPERIEKPSHSSFKAPEWGQPEEHAQTRGGNAAPSFSSERYGDGFGALSTPASSSARATAESTSASSTLPTHSPSASHSSAGNSSDGHHALPHESYESVQMKIQELIKDWTPPPVGGHWPPYDGYYDATYDPNRWEGFEWDNDFYVNNGIKQLQQDLDGAKPQPYLPYPDGDSQASSKEGHGTRVPCKGPRGKLLNESDADIVRAFPALPEGFPEVAVGSANVSGVELDYCFDRYNRYGPYGYGQDETGYVDNWQRPTDKPDWSMVNWGELQDQCVIANRDRFGPQARNISALQAGQEKPETADKLLSSEVPGHKSRTALLIRTWEGYDYTENDIQALRALIVELNLLSGGEYQVFLLVNIKDNNILDIYDPTSRVYQDILDANVPKEFHDVSILWSESIFPKWYPDIGDWQVYWHQFLPLLWFSKTRPEFEYVWNWETDARYTGNHYQFLEAVANFSKQMPRKYLWERNHRFYFPAAHGKYEDWLADTDQEIERGMREGTANPVWGPQPYEPAGQEPIGPTPPRAMEDDHFDWGVGEEADLITLQPIWDPTHTEWSYRNKIWNYIPGVAPELTADDPLDADFDHPDFVDIPRRTYINTLSRFSRRQLHAMHAENTAGRAMQAEMWPASVALQHGLKAVYAPHPIWTDRKWPAWYLDAIFNSDAGRPAQWGQQADSPYNHDREHNFVGWSWYYQSEFPKALYRRWLGWPNEDGSPLSHVGGPGFEENGIEVDLPEAEDKGAVKVGGKGRLCLPPMLLHPVKKVRESEKGRESYESY</sequence>
<name>A0A3M7FLN0_HORWE</name>
<protein>
    <submittedName>
        <fullName evidence="2">Uncharacterized protein</fullName>
    </submittedName>
</protein>
<feature type="compositionally biased region" description="Low complexity" evidence="1">
    <location>
        <begin position="111"/>
        <end position="149"/>
    </location>
</feature>
<dbReference type="PANTHER" id="PTHR36205">
    <property type="entry name" value="CHROMOSOME 19, WHOLE GENOME SHOTGUN SEQUENCE"/>
    <property type="match status" value="1"/>
</dbReference>
<feature type="compositionally biased region" description="Basic and acidic residues" evidence="1">
    <location>
        <begin position="53"/>
        <end position="73"/>
    </location>
</feature>
<feature type="region of interest" description="Disordered" evidence="1">
    <location>
        <begin position="223"/>
        <end position="256"/>
    </location>
</feature>
<feature type="region of interest" description="Disordered" evidence="1">
    <location>
        <begin position="46"/>
        <end position="155"/>
    </location>
</feature>
<dbReference type="PANTHER" id="PTHR36205:SF2">
    <property type="entry name" value="MAJOR FACILITATOR SUPERFAMILY TRANSPORTER"/>
    <property type="match status" value="1"/>
</dbReference>
<dbReference type="EMBL" id="QWIQ01000397">
    <property type="protein sequence ID" value="RMY89557.1"/>
    <property type="molecule type" value="Genomic_DNA"/>
</dbReference>
<dbReference type="Pfam" id="PF11885">
    <property type="entry name" value="DUF3405"/>
    <property type="match status" value="1"/>
</dbReference>
<comment type="caution">
    <text evidence="2">The sequence shown here is derived from an EMBL/GenBank/DDBJ whole genome shotgun (WGS) entry which is preliminary data.</text>
</comment>
<evidence type="ECO:0000313" key="3">
    <source>
        <dbReference type="Proteomes" id="UP000281468"/>
    </source>
</evidence>
<reference evidence="2 3" key="1">
    <citation type="journal article" date="2018" name="BMC Genomics">
        <title>Genomic evidence for intraspecific hybridization in a clonal and extremely halotolerant yeast.</title>
        <authorList>
            <person name="Gostincar C."/>
            <person name="Stajich J.E."/>
            <person name="Zupancic J."/>
            <person name="Zalar P."/>
            <person name="Gunde-Cimerman N."/>
        </authorList>
    </citation>
    <scope>NUCLEOTIDE SEQUENCE [LARGE SCALE GENOMIC DNA]</scope>
    <source>
        <strain evidence="2 3">EXF-171</strain>
    </source>
</reference>